<dbReference type="InterPro" id="IPR013785">
    <property type="entry name" value="Aldolase_TIM"/>
</dbReference>
<evidence type="ECO:0008006" key="5">
    <source>
        <dbReference type="Google" id="ProtNLM"/>
    </source>
</evidence>
<protein>
    <recommendedName>
        <fullName evidence="5">Ribulose-phosphate 3-epimerase</fullName>
    </recommendedName>
</protein>
<comment type="caution">
    <text evidence="3">The sequence shown here is derived from an EMBL/GenBank/DDBJ whole genome shotgun (WGS) entry which is preliminary data.</text>
</comment>
<sequence length="215" mass="24346">MVEIIPAILEQDFSEIEKKIHLVEGLVKWVQLDLADNTLVPNTTFLDPAPFALLKTPLNLEAHLMVKDPLRYVENFSKYGFKRFYAHVEGDFIDEYIEKCYNLGVEVGLAIDGPTPFEKLRPFLDNIDCVLVMAIDAGFSGRPFRDDTLSKIRQIREVDLTIPICVDGAMDDVNAKKVIDAGVTRINSNSYIFKSENVKMTIEKLMAINLEKGTF</sequence>
<gene>
    <name evidence="3" type="ORF">AUJ73_03110</name>
</gene>
<name>A0A1J4TNX6_9BACT</name>
<dbReference type="InterPro" id="IPR011060">
    <property type="entry name" value="RibuloseP-bd_barrel"/>
</dbReference>
<reference evidence="3 4" key="1">
    <citation type="journal article" date="2016" name="Environ. Microbiol.">
        <title>Genomic resolution of a cold subsurface aquifer community provides metabolic insights for novel microbes adapted to high CO concentrations.</title>
        <authorList>
            <person name="Probst A.J."/>
            <person name="Castelle C.J."/>
            <person name="Singh A."/>
            <person name="Brown C.T."/>
            <person name="Anantharaman K."/>
            <person name="Sharon I."/>
            <person name="Hug L.A."/>
            <person name="Burstein D."/>
            <person name="Emerson J.B."/>
            <person name="Thomas B.C."/>
            <person name="Banfield J.F."/>
        </authorList>
    </citation>
    <scope>NUCLEOTIDE SEQUENCE [LARGE SCALE GENOMIC DNA]</scope>
    <source>
        <strain evidence="3">CG1_02_37_22</strain>
    </source>
</reference>
<evidence type="ECO:0000313" key="4">
    <source>
        <dbReference type="Proteomes" id="UP000183120"/>
    </source>
</evidence>
<evidence type="ECO:0000256" key="2">
    <source>
        <dbReference type="ARBA" id="ARBA00023235"/>
    </source>
</evidence>
<accession>A0A1J4TNX6</accession>
<evidence type="ECO:0000256" key="1">
    <source>
        <dbReference type="ARBA" id="ARBA00022723"/>
    </source>
</evidence>
<dbReference type="EMBL" id="MNUY01000048">
    <property type="protein sequence ID" value="OIO13852.1"/>
    <property type="molecule type" value="Genomic_DNA"/>
</dbReference>
<dbReference type="PANTHER" id="PTHR11749">
    <property type="entry name" value="RIBULOSE-5-PHOSPHATE-3-EPIMERASE"/>
    <property type="match status" value="1"/>
</dbReference>
<organism evidence="3 4">
    <name type="scientific">Candidatus Gottesmanbacteria bacterium CG1_02_37_22</name>
    <dbReference type="NCBI Taxonomy" id="1805209"/>
    <lineage>
        <taxon>Bacteria</taxon>
        <taxon>Candidatus Gottesmaniibacteriota</taxon>
    </lineage>
</organism>
<dbReference type="InterPro" id="IPR000056">
    <property type="entry name" value="Ribul_P_3_epim-like"/>
</dbReference>
<dbReference type="AlphaFoldDB" id="A0A1J4TNX6"/>
<dbReference type="STRING" id="1805209.AUJ73_03110"/>
<dbReference type="Proteomes" id="UP000183120">
    <property type="component" value="Unassembled WGS sequence"/>
</dbReference>
<keyword evidence="1" id="KW-0479">Metal-binding</keyword>
<evidence type="ECO:0000313" key="3">
    <source>
        <dbReference type="EMBL" id="OIO13852.1"/>
    </source>
</evidence>
<dbReference type="GO" id="GO:0016857">
    <property type="term" value="F:racemase and epimerase activity, acting on carbohydrates and derivatives"/>
    <property type="evidence" value="ECO:0007669"/>
    <property type="project" value="InterPro"/>
</dbReference>
<dbReference type="SUPFAM" id="SSF51366">
    <property type="entry name" value="Ribulose-phoshate binding barrel"/>
    <property type="match status" value="1"/>
</dbReference>
<dbReference type="GO" id="GO:0005975">
    <property type="term" value="P:carbohydrate metabolic process"/>
    <property type="evidence" value="ECO:0007669"/>
    <property type="project" value="InterPro"/>
</dbReference>
<dbReference type="Gene3D" id="3.20.20.70">
    <property type="entry name" value="Aldolase class I"/>
    <property type="match status" value="1"/>
</dbReference>
<keyword evidence="2" id="KW-0413">Isomerase</keyword>
<dbReference type="GO" id="GO:0046872">
    <property type="term" value="F:metal ion binding"/>
    <property type="evidence" value="ECO:0007669"/>
    <property type="project" value="UniProtKB-KW"/>
</dbReference>
<proteinExistence type="predicted"/>
<dbReference type="Pfam" id="PF00834">
    <property type="entry name" value="Ribul_P_3_epim"/>
    <property type="match status" value="1"/>
</dbReference>